<dbReference type="SUPFAM" id="SSF56112">
    <property type="entry name" value="Protein kinase-like (PK-like)"/>
    <property type="match status" value="1"/>
</dbReference>
<feature type="coiled-coil region" evidence="1">
    <location>
        <begin position="1227"/>
        <end position="1261"/>
    </location>
</feature>
<evidence type="ECO:0000313" key="5">
    <source>
        <dbReference type="EMBL" id="KAK2954210.1"/>
    </source>
</evidence>
<proteinExistence type="predicted"/>
<keyword evidence="1" id="KW-0175">Coiled coil</keyword>
<sequence length="1534" mass="165125">MELSFDSGLFWTNGIGITSKSVELHGNKTWLTHRANVRNERNDNSDVSTIQPTTTHNHPERWMMEVQNSSLTMRLFGLDAGMSGTTICLVVGSSVEVIDSQILSNMECSGFVLADSVGSGSSRIVIVGSSHKSSTLNVVLPLVGREYGHLNMNNEEWKGGEEGCGDGYVEREEIIGVGLLFDSTHFTLGTGPLFSFVGKSLKSGSVTETVGEISTELRSSSLLNVTCSYGAESRKIVGVGSCVWERVVGSEISRSTNHDMGTGLCGTRLNGNIACVNSSFTSCVRTSNDEIDIEHTNITYRQTGRTGVYSWSGITSVKFTLCTFSDMSAYGGSGTYGGSAIALFKSSSSLTVTQCFFHKCVCEGPLDTGGAIFVNESRADCPVSLSSSSFAECANTHLFGNYGGSLYSLSNSSISISDCFFENSTSTDIDGALSLREHSLATLSNCAFVNCIASTQGGAMGVRSVKSIDFSFLQFRRCSSGYSSKDIFFQSMSDSLVNADTVKFCDSTSGTPNLNPNYGGLNPVVPQISSTPTVTVDVSFSGEIATVTATANPAVKGTMGILLDGSNVPRLVYLQFGSSTLTSTIGSTEVSSGANGVLPQAEYELRALSIPSNYLSSLKVSSAQSTLKDGNTAAIVLRGVNLGKGSYSMLIQNGGPTFNISLTRFNSTTLVGSAPLHPLDALGRLEWSTEYEVLKVMWLPNGGIEENVRLIDSVILTTPTPPSFTKVEFSFTNSLGTGCIAILTGTDLVVGTEYTVTLNTLHAIKVVVKSSTRAESSEMPIGFEGALAYSADILVETVNPTDEASGIVKMPSPVTGQTPARPNVNEIFVDTETGQMDETCGDLSRPCSTMDAAWKIMRRLKISQLSFSLLKGTSLSSQMTIDSGMSVLIHNGAIHEPTLNIPSTAAESATSALIVVSSALLNIQNIDIVVGSSQSSFVLISASSSEMILKDGLITIESESGRSGNEMEELCLWTTGLIELIDSELNVTNNQFFNISQGVIRMKGGKVKIEGSIFRDNIPSNSSFPSARRNIACSDEGKIHIGSLAAGDGTILHPSAWISSEGCSIESTEMNAASPLFIPTLSSDSTSKLDKKTKSFSLTIEGTILIPCSLFLKVVEVGKDGIEVNSTLIPLTIDSATSFTETKIVVTLPSLSLNSLDDSLEWRGRLVFGENETTTDSFLILQSSSDRLAQSMKDNMKWWIPLVVIVSCALLALILIVVLLMRRRNKNKAEKGENDGERQELDHTEDKIEVLEADNDNNDNRNSVHTAGQKQLFGNPTISKHSSQPLRDTNMIIPAPTDQTAVLIVGEDEFGRPKIEDGFVNKRDTLFNRLHRRKQPSGLNIYRTRLDVAKAVAKLILLRPNAVALRKLNPHWVLLTPSNSICFRLNDDTPSQAPTTIPTQSGPQKETQEDNRWSAPEEENRSNGIDEQKVTVFRLGLLLWEITTGQVPFSETDAVNAQRQLGMGIVPGMESVDPAELSTLLLECLNLDPLSRPSVESIVSRLESIGEGKKEEARGLRDLPNHPHEPPPESQNRN</sequence>
<keyword evidence="6" id="KW-1185">Reference proteome</keyword>
<dbReference type="Proteomes" id="UP001281761">
    <property type="component" value="Unassembled WGS sequence"/>
</dbReference>
<dbReference type="Gene3D" id="1.10.510.10">
    <property type="entry name" value="Transferase(Phosphotransferase) domain 1"/>
    <property type="match status" value="1"/>
</dbReference>
<dbReference type="Pfam" id="PF07714">
    <property type="entry name" value="PK_Tyr_Ser-Thr"/>
    <property type="match status" value="1"/>
</dbReference>
<dbReference type="InterPro" id="IPR051681">
    <property type="entry name" value="Ser/Thr_Kinases-Pseudokinases"/>
</dbReference>
<dbReference type="SUPFAM" id="SSF51126">
    <property type="entry name" value="Pectin lyase-like"/>
    <property type="match status" value="1"/>
</dbReference>
<feature type="compositionally biased region" description="Polar residues" evidence="2">
    <location>
        <begin position="1388"/>
        <end position="1405"/>
    </location>
</feature>
<gene>
    <name evidence="5" type="ORF">BLNAU_10865</name>
</gene>
<reference evidence="5 6" key="1">
    <citation type="journal article" date="2022" name="bioRxiv">
        <title>Genomics of Preaxostyla Flagellates Illuminates Evolutionary Transitions and the Path Towards Mitochondrial Loss.</title>
        <authorList>
            <person name="Novak L.V.F."/>
            <person name="Treitli S.C."/>
            <person name="Pyrih J."/>
            <person name="Halakuc P."/>
            <person name="Pipaliya S.V."/>
            <person name="Vacek V."/>
            <person name="Brzon O."/>
            <person name="Soukal P."/>
            <person name="Eme L."/>
            <person name="Dacks J.B."/>
            <person name="Karnkowska A."/>
            <person name="Elias M."/>
            <person name="Hampl V."/>
        </authorList>
    </citation>
    <scope>NUCLEOTIDE SEQUENCE [LARGE SCALE GENOMIC DNA]</scope>
    <source>
        <strain evidence="5">NAU3</strain>
        <tissue evidence="5">Gut</tissue>
    </source>
</reference>
<accession>A0ABQ9XS14</accession>
<dbReference type="PROSITE" id="PS50011">
    <property type="entry name" value="PROTEIN_KINASE_DOM"/>
    <property type="match status" value="1"/>
</dbReference>
<evidence type="ECO:0000256" key="2">
    <source>
        <dbReference type="SAM" id="MobiDB-lite"/>
    </source>
</evidence>
<dbReference type="InterPro" id="IPR000719">
    <property type="entry name" value="Prot_kinase_dom"/>
</dbReference>
<dbReference type="InterPro" id="IPR001245">
    <property type="entry name" value="Ser-Thr/Tyr_kinase_cat_dom"/>
</dbReference>
<feature type="transmembrane region" description="Helical" evidence="3">
    <location>
        <begin position="1198"/>
        <end position="1221"/>
    </location>
</feature>
<feature type="region of interest" description="Disordered" evidence="2">
    <location>
        <begin position="1501"/>
        <end position="1534"/>
    </location>
</feature>
<protein>
    <recommendedName>
        <fullName evidence="4">Protein kinase domain-containing protein</fullName>
    </recommendedName>
</protein>
<keyword evidence="3" id="KW-0472">Membrane</keyword>
<dbReference type="PANTHER" id="PTHR44329:SF261">
    <property type="entry name" value="ZINC FINGER CONTAINING PROTEIN KINASE-RELATED"/>
    <property type="match status" value="1"/>
</dbReference>
<keyword evidence="3" id="KW-0812">Transmembrane</keyword>
<name>A0ABQ9XS14_9EUKA</name>
<evidence type="ECO:0000313" key="6">
    <source>
        <dbReference type="Proteomes" id="UP001281761"/>
    </source>
</evidence>
<feature type="compositionally biased region" description="Basic and acidic residues" evidence="2">
    <location>
        <begin position="1504"/>
        <end position="1527"/>
    </location>
</feature>
<evidence type="ECO:0000259" key="4">
    <source>
        <dbReference type="PROSITE" id="PS50011"/>
    </source>
</evidence>
<feature type="region of interest" description="Disordered" evidence="2">
    <location>
        <begin position="1386"/>
        <end position="1425"/>
    </location>
</feature>
<evidence type="ECO:0000256" key="3">
    <source>
        <dbReference type="SAM" id="Phobius"/>
    </source>
</evidence>
<dbReference type="InterPro" id="IPR011009">
    <property type="entry name" value="Kinase-like_dom_sf"/>
</dbReference>
<dbReference type="InterPro" id="IPR011050">
    <property type="entry name" value="Pectin_lyase_fold/virulence"/>
</dbReference>
<organism evidence="5 6">
    <name type="scientific">Blattamonas nauphoetae</name>
    <dbReference type="NCBI Taxonomy" id="2049346"/>
    <lineage>
        <taxon>Eukaryota</taxon>
        <taxon>Metamonada</taxon>
        <taxon>Preaxostyla</taxon>
        <taxon>Oxymonadida</taxon>
        <taxon>Blattamonas</taxon>
    </lineage>
</organism>
<dbReference type="PANTHER" id="PTHR44329">
    <property type="entry name" value="SERINE/THREONINE-PROTEIN KINASE TNNI3K-RELATED"/>
    <property type="match status" value="1"/>
</dbReference>
<evidence type="ECO:0000256" key="1">
    <source>
        <dbReference type="SAM" id="Coils"/>
    </source>
</evidence>
<dbReference type="EMBL" id="JARBJD010000081">
    <property type="protein sequence ID" value="KAK2954210.1"/>
    <property type="molecule type" value="Genomic_DNA"/>
</dbReference>
<feature type="domain" description="Protein kinase" evidence="4">
    <location>
        <begin position="1157"/>
        <end position="1505"/>
    </location>
</feature>
<keyword evidence="3" id="KW-1133">Transmembrane helix</keyword>
<comment type="caution">
    <text evidence="5">The sequence shown here is derived from an EMBL/GenBank/DDBJ whole genome shotgun (WGS) entry which is preliminary data.</text>
</comment>